<comment type="caution">
    <text evidence="2">The sequence shown here is derived from an EMBL/GenBank/DDBJ whole genome shotgun (WGS) entry which is preliminary data.</text>
</comment>
<dbReference type="EMBL" id="JAANER010000006">
    <property type="protein sequence ID" value="KAG9188312.1"/>
    <property type="molecule type" value="Genomic_DNA"/>
</dbReference>
<protein>
    <submittedName>
        <fullName evidence="2">Uncharacterized protein</fullName>
    </submittedName>
</protein>
<sequence length="111" mass="12191">MYDHDDPNSPSHWPSLDSPSSDRPPQFNWRNCGYDCGQGCEKVSEDEGGGGVSDREDAVDADEVRSAMTEPQDEDDRMAHDMDDVTTDSPDQDPTDSINTVVRGQSPEGTQ</sequence>
<dbReference type="Proteomes" id="UP001199106">
    <property type="component" value="Unassembled WGS sequence"/>
</dbReference>
<proteinExistence type="predicted"/>
<evidence type="ECO:0000256" key="1">
    <source>
        <dbReference type="SAM" id="MobiDB-lite"/>
    </source>
</evidence>
<feature type="region of interest" description="Disordered" evidence="1">
    <location>
        <begin position="1"/>
        <end position="111"/>
    </location>
</feature>
<feature type="compositionally biased region" description="Low complexity" evidence="1">
    <location>
        <begin position="14"/>
        <end position="25"/>
    </location>
</feature>
<keyword evidence="3" id="KW-1185">Reference proteome</keyword>
<organism evidence="2 3">
    <name type="scientific">Alternaria panax</name>
    <dbReference type="NCBI Taxonomy" id="48097"/>
    <lineage>
        <taxon>Eukaryota</taxon>
        <taxon>Fungi</taxon>
        <taxon>Dikarya</taxon>
        <taxon>Ascomycota</taxon>
        <taxon>Pezizomycotina</taxon>
        <taxon>Dothideomycetes</taxon>
        <taxon>Pleosporomycetidae</taxon>
        <taxon>Pleosporales</taxon>
        <taxon>Pleosporineae</taxon>
        <taxon>Pleosporaceae</taxon>
        <taxon>Alternaria</taxon>
        <taxon>Alternaria sect. Panax</taxon>
    </lineage>
</organism>
<accession>A0AAD4FEF7</accession>
<dbReference type="AlphaFoldDB" id="A0AAD4FEF7"/>
<name>A0AAD4FEF7_9PLEO</name>
<feature type="compositionally biased region" description="Acidic residues" evidence="1">
    <location>
        <begin position="84"/>
        <end position="94"/>
    </location>
</feature>
<feature type="compositionally biased region" description="Polar residues" evidence="1">
    <location>
        <begin position="98"/>
        <end position="111"/>
    </location>
</feature>
<evidence type="ECO:0000313" key="2">
    <source>
        <dbReference type="EMBL" id="KAG9188312.1"/>
    </source>
</evidence>
<evidence type="ECO:0000313" key="3">
    <source>
        <dbReference type="Proteomes" id="UP001199106"/>
    </source>
</evidence>
<feature type="compositionally biased region" description="Basic and acidic residues" evidence="1">
    <location>
        <begin position="53"/>
        <end position="65"/>
    </location>
</feature>
<reference evidence="2" key="1">
    <citation type="submission" date="2021-07" db="EMBL/GenBank/DDBJ databases">
        <title>Genome Resource of American Ginseng Black Spot Pathogen Alternaria panax.</title>
        <authorList>
            <person name="Qiu C."/>
            <person name="Wang W."/>
            <person name="Liu Z."/>
        </authorList>
    </citation>
    <scope>NUCLEOTIDE SEQUENCE</scope>
    <source>
        <strain evidence="2">BNCC115425</strain>
    </source>
</reference>
<gene>
    <name evidence="2" type="ORF">G6011_02235</name>
</gene>